<evidence type="ECO:0000313" key="2">
    <source>
        <dbReference type="EMBL" id="QNT69567.1"/>
    </source>
</evidence>
<dbReference type="KEGG" id="dvn:HQ394_09790"/>
<keyword evidence="2" id="KW-0378">Hydrolase</keyword>
<accession>A0A7H1N1I1</accession>
<keyword evidence="3" id="KW-1185">Reference proteome</keyword>
<dbReference type="AlphaFoldDB" id="A0A7H1N1I1"/>
<feature type="domain" description="Amidohydrolase-related" evidence="1">
    <location>
        <begin position="54"/>
        <end position="281"/>
    </location>
</feature>
<dbReference type="InterPro" id="IPR006680">
    <property type="entry name" value="Amidohydro-rel"/>
</dbReference>
<organism evidence="2 3">
    <name type="scientific">Defluviicoccus vanus</name>
    <dbReference type="NCBI Taxonomy" id="111831"/>
    <lineage>
        <taxon>Bacteria</taxon>
        <taxon>Pseudomonadati</taxon>
        <taxon>Pseudomonadota</taxon>
        <taxon>Alphaproteobacteria</taxon>
        <taxon>Rhodospirillales</taxon>
        <taxon>Rhodospirillaceae</taxon>
        <taxon>Defluviicoccus</taxon>
    </lineage>
</organism>
<gene>
    <name evidence="2" type="ORF">HQ394_09790</name>
</gene>
<dbReference type="RefSeq" id="WP_190260087.1">
    <property type="nucleotide sequence ID" value="NZ_CP053923.1"/>
</dbReference>
<dbReference type="InterPro" id="IPR032466">
    <property type="entry name" value="Metal_Hydrolase"/>
</dbReference>
<dbReference type="EMBL" id="CP053923">
    <property type="protein sequence ID" value="QNT69567.1"/>
    <property type="molecule type" value="Genomic_DNA"/>
</dbReference>
<dbReference type="GO" id="GO:0016787">
    <property type="term" value="F:hydrolase activity"/>
    <property type="evidence" value="ECO:0007669"/>
    <property type="project" value="UniProtKB-KW"/>
</dbReference>
<dbReference type="Proteomes" id="UP000516369">
    <property type="component" value="Chromosome"/>
</dbReference>
<proteinExistence type="predicted"/>
<protein>
    <submittedName>
        <fullName evidence="2">Amidohydrolase family protein</fullName>
    </submittedName>
</protein>
<evidence type="ECO:0000259" key="1">
    <source>
        <dbReference type="Pfam" id="PF04909"/>
    </source>
</evidence>
<reference evidence="2 3" key="1">
    <citation type="submission" date="2020-05" db="EMBL/GenBank/DDBJ databases">
        <title>Complete closed genome sequence of Defluviicoccus vanus.</title>
        <authorList>
            <person name="Bessarab I."/>
            <person name="Arumugam K."/>
            <person name="Maszenan A.M."/>
            <person name="Seviour R.J."/>
            <person name="Williams R.B."/>
        </authorList>
    </citation>
    <scope>NUCLEOTIDE SEQUENCE [LARGE SCALE GENOMIC DNA]</scope>
    <source>
        <strain evidence="2 3">Ben 114</strain>
    </source>
</reference>
<dbReference type="Pfam" id="PF04909">
    <property type="entry name" value="Amidohydro_2"/>
    <property type="match status" value="1"/>
</dbReference>
<dbReference type="SUPFAM" id="SSF51556">
    <property type="entry name" value="Metallo-dependent hydrolases"/>
    <property type="match status" value="1"/>
</dbReference>
<evidence type="ECO:0000313" key="3">
    <source>
        <dbReference type="Proteomes" id="UP000516369"/>
    </source>
</evidence>
<dbReference type="Gene3D" id="3.20.20.140">
    <property type="entry name" value="Metal-dependent hydrolases"/>
    <property type="match status" value="1"/>
</dbReference>
<sequence length="322" mass="35199">MPALVDFDYWLGCSSTRTSIADQVVVTEKIAVASGGAILPLVPYNPWTDAVNDDASIRLVRDAVENRGFVGVKIYPPMGYLPYGNASLPRQANWPGWWRVRNFGSRLDEKLLALYLWCRDNEVPILAHSSHSQGATPETAILAGPAGWRTALGACPGLRVCLGHFGGDNEYSQAEKFAWAHEFVALMREPPSTNLYADLSYLSGLLTDRADVETLLRGVLSSDMAGRFMYGSDWHLLMIERDAPSYATRLDGFLATVGDPAQPAGLRRSVFFAAAATFYGLRSGAATRRRLDDFYARNEVAPPPWMRALDTDGANSLASSAS</sequence>
<name>A0A7H1N1I1_9PROT</name>